<gene>
    <name evidence="1" type="ORF">PYW07_011525</name>
    <name evidence="2" type="ORF">PYW07_011579</name>
</gene>
<evidence type="ECO:0000313" key="1">
    <source>
        <dbReference type="EMBL" id="KAJ8707848.1"/>
    </source>
</evidence>
<sequence>MLARRDPNLISDKSPIFFCQDHFDVPNDMENYVQYSVMGSVGKIRMNPDCWPSKLECHLKRMKREQAATSEATSNGGE</sequence>
<dbReference type="AlphaFoldDB" id="A0AAD7Y9L8"/>
<comment type="caution">
    <text evidence="2">The sequence shown here is derived from an EMBL/GenBank/DDBJ whole genome shotgun (WGS) entry which is preliminary data.</text>
</comment>
<organism evidence="2 3">
    <name type="scientific">Mythimna separata</name>
    <name type="common">Oriental armyworm</name>
    <name type="synonym">Pseudaletia separata</name>
    <dbReference type="NCBI Taxonomy" id="271217"/>
    <lineage>
        <taxon>Eukaryota</taxon>
        <taxon>Metazoa</taxon>
        <taxon>Ecdysozoa</taxon>
        <taxon>Arthropoda</taxon>
        <taxon>Hexapoda</taxon>
        <taxon>Insecta</taxon>
        <taxon>Pterygota</taxon>
        <taxon>Neoptera</taxon>
        <taxon>Endopterygota</taxon>
        <taxon>Lepidoptera</taxon>
        <taxon>Glossata</taxon>
        <taxon>Ditrysia</taxon>
        <taxon>Noctuoidea</taxon>
        <taxon>Noctuidae</taxon>
        <taxon>Noctuinae</taxon>
        <taxon>Hadenini</taxon>
        <taxon>Mythimna</taxon>
    </lineage>
</organism>
<keyword evidence="3" id="KW-1185">Reference proteome</keyword>
<dbReference type="Proteomes" id="UP001231518">
    <property type="component" value="Chromosome 28"/>
</dbReference>
<evidence type="ECO:0000313" key="3">
    <source>
        <dbReference type="Proteomes" id="UP001231518"/>
    </source>
</evidence>
<accession>A0AAD7Y9L8</accession>
<protein>
    <submittedName>
        <fullName evidence="2">Uncharacterized protein</fullName>
    </submittedName>
</protein>
<dbReference type="EMBL" id="JARGEI010000027">
    <property type="protein sequence ID" value="KAJ8707902.1"/>
    <property type="molecule type" value="Genomic_DNA"/>
</dbReference>
<evidence type="ECO:0000313" key="2">
    <source>
        <dbReference type="EMBL" id="KAJ8707902.1"/>
    </source>
</evidence>
<reference evidence="2" key="1">
    <citation type="submission" date="2023-03" db="EMBL/GenBank/DDBJ databases">
        <title>Chromosome-level genomes of two armyworms, Mythimna separata and Mythimna loreyi, provide insights into the biosynthesis and reception of sex pheromones.</title>
        <authorList>
            <person name="Zhao H."/>
        </authorList>
    </citation>
    <scope>NUCLEOTIDE SEQUENCE</scope>
    <source>
        <strain evidence="2">BeijingLab</strain>
        <tissue evidence="2">Pupa</tissue>
    </source>
</reference>
<dbReference type="EMBL" id="JARGEI010000027">
    <property type="protein sequence ID" value="KAJ8707848.1"/>
    <property type="molecule type" value="Genomic_DNA"/>
</dbReference>
<proteinExistence type="predicted"/>
<name>A0AAD7Y9L8_MYTSE</name>